<evidence type="ECO:0000313" key="2">
    <source>
        <dbReference type="EnsemblMetazoa" id="GAUT041117-PA"/>
    </source>
</evidence>
<sequence>MNAYVEKVRRKEGLAHRSHEQAEDILLNNESAEYDMNEYSQHKYSTTTHIVKLYEGSVEHVGQPTATTPPALTPQNFAKTNRGQLHCIMYLHDITTEYLMALKNLEALSDDANPLLISMMSKKLDKTTHLQFLTHIEHRTFSNIDTRSKKHLAAKKRGLQKPSFPCFKIITTNIITNITIAPFIIVSVTAVLELM</sequence>
<feature type="transmembrane region" description="Helical" evidence="1">
    <location>
        <begin position="166"/>
        <end position="192"/>
    </location>
</feature>
<evidence type="ECO:0000313" key="3">
    <source>
        <dbReference type="Proteomes" id="UP000078200"/>
    </source>
</evidence>
<reference evidence="2" key="1">
    <citation type="submission" date="2020-05" db="UniProtKB">
        <authorList>
            <consortium name="EnsemblMetazoa"/>
        </authorList>
    </citation>
    <scope>IDENTIFICATION</scope>
    <source>
        <strain evidence="2">TTRI</strain>
    </source>
</reference>
<accession>A0A1A9VLT7</accession>
<name>A0A1A9VLT7_GLOAU</name>
<proteinExistence type="predicted"/>
<dbReference type="Proteomes" id="UP000078200">
    <property type="component" value="Unassembled WGS sequence"/>
</dbReference>
<evidence type="ECO:0000256" key="1">
    <source>
        <dbReference type="SAM" id="Phobius"/>
    </source>
</evidence>
<dbReference type="EnsemblMetazoa" id="GAUT041117-RA">
    <property type="protein sequence ID" value="GAUT041117-PA"/>
    <property type="gene ID" value="GAUT041117"/>
</dbReference>
<protein>
    <submittedName>
        <fullName evidence="2">Uncharacterized protein</fullName>
    </submittedName>
</protein>
<dbReference type="VEuPathDB" id="VectorBase:GAUT041117"/>
<dbReference type="AlphaFoldDB" id="A0A1A9VLT7"/>
<organism evidence="2 3">
    <name type="scientific">Glossina austeni</name>
    <name type="common">Savannah tsetse fly</name>
    <dbReference type="NCBI Taxonomy" id="7395"/>
    <lineage>
        <taxon>Eukaryota</taxon>
        <taxon>Metazoa</taxon>
        <taxon>Ecdysozoa</taxon>
        <taxon>Arthropoda</taxon>
        <taxon>Hexapoda</taxon>
        <taxon>Insecta</taxon>
        <taxon>Pterygota</taxon>
        <taxon>Neoptera</taxon>
        <taxon>Endopterygota</taxon>
        <taxon>Diptera</taxon>
        <taxon>Brachycera</taxon>
        <taxon>Muscomorpha</taxon>
        <taxon>Hippoboscoidea</taxon>
        <taxon>Glossinidae</taxon>
        <taxon>Glossina</taxon>
    </lineage>
</organism>
<keyword evidence="1" id="KW-1133">Transmembrane helix</keyword>
<keyword evidence="1" id="KW-0472">Membrane</keyword>
<keyword evidence="1" id="KW-0812">Transmembrane</keyword>
<keyword evidence="3" id="KW-1185">Reference proteome</keyword>